<dbReference type="InterPro" id="IPR011043">
    <property type="entry name" value="Gal_Oxase/kelch_b-propeller"/>
</dbReference>
<evidence type="ECO:0000313" key="6">
    <source>
        <dbReference type="Proteomes" id="UP000078512"/>
    </source>
</evidence>
<dbReference type="OrthoDB" id="432528at2759"/>
<keyword evidence="6" id="KW-1185">Reference proteome</keyword>
<sequence length="582" mass="63281">MVRSNHPFSQQVPAGTTTPAAHHGHISRTIALTIALAALVNPTSAGTYQPVSYSATAVLENRLFVYGGLTNLSVPTSYTSQFLTLRLDDQFDTDKIPWEFHIEGSSSYSSMATAMASGSPSNDYNRFIVTGNRNNIGRSPATVYDTDSHTWNPAADLPGVAENATTRMQDYRRDSPGVALDRKNGMLIEFGGRNATAITNEISILDTTKPSDQMTWSYSGYLNAVPALYAPILAHLPWQNATLIMGGCDQMGADETPTHCASFDTVYTLLSDSIRSATPQATRISLPGTVFPPPRAFTCIFVRNNNIYMIGGGEPLTMKPLTDAWILYTKNWTWIQTTMSNFPAKGIMGHSCHMANFDQVIVVGGHDTDGFLHRPISVIKLRDMTWSGNYFVPGVSVGAKVGLGLSVAVVLGAIAAGLLLRRKRAKAAAANALKRQASVDRLENNTGRRRRVKRSQSRRRAGDVLPQYNDHHHQHHQHYSSEPSSPISLHQPHNNNDGIPLEPLADHERTLRGGTEWPSPSGPGDHASPSSGVDKITSHSHSTRSTNGSTSSTIVEPTSPRFESRQHQPGVVVDTVPPTRSS</sequence>
<evidence type="ECO:0000256" key="1">
    <source>
        <dbReference type="ARBA" id="ARBA00022441"/>
    </source>
</evidence>
<gene>
    <name evidence="5" type="ORF">K457DRAFT_16627</name>
</gene>
<accession>A0A197K4S2</accession>
<dbReference type="InterPro" id="IPR015915">
    <property type="entry name" value="Kelch-typ_b-propeller"/>
</dbReference>
<keyword evidence="4" id="KW-1133">Transmembrane helix</keyword>
<keyword evidence="2" id="KW-0677">Repeat</keyword>
<feature type="region of interest" description="Disordered" evidence="3">
    <location>
        <begin position="440"/>
        <end position="582"/>
    </location>
</feature>
<dbReference type="Gene3D" id="2.120.10.80">
    <property type="entry name" value="Kelch-type beta propeller"/>
    <property type="match status" value="2"/>
</dbReference>
<feature type="transmembrane region" description="Helical" evidence="4">
    <location>
        <begin position="401"/>
        <end position="420"/>
    </location>
</feature>
<feature type="compositionally biased region" description="Polar residues" evidence="3">
    <location>
        <begin position="1"/>
        <end position="19"/>
    </location>
</feature>
<dbReference type="Proteomes" id="UP000078512">
    <property type="component" value="Unassembled WGS sequence"/>
</dbReference>
<proteinExistence type="predicted"/>
<protein>
    <recommendedName>
        <fullName evidence="7">Galactose oxidase</fullName>
    </recommendedName>
</protein>
<evidence type="ECO:0008006" key="7">
    <source>
        <dbReference type="Google" id="ProtNLM"/>
    </source>
</evidence>
<evidence type="ECO:0000256" key="3">
    <source>
        <dbReference type="SAM" id="MobiDB-lite"/>
    </source>
</evidence>
<keyword evidence="4" id="KW-0472">Membrane</keyword>
<evidence type="ECO:0000256" key="4">
    <source>
        <dbReference type="SAM" id="Phobius"/>
    </source>
</evidence>
<keyword evidence="1" id="KW-0880">Kelch repeat</keyword>
<feature type="compositionally biased region" description="Basic residues" evidence="3">
    <location>
        <begin position="447"/>
        <end position="459"/>
    </location>
</feature>
<keyword evidence="4" id="KW-0812">Transmembrane</keyword>
<evidence type="ECO:0000313" key="5">
    <source>
        <dbReference type="EMBL" id="OAQ32178.1"/>
    </source>
</evidence>
<feature type="region of interest" description="Disordered" evidence="3">
    <location>
        <begin position="1"/>
        <end position="21"/>
    </location>
</feature>
<name>A0A197K4S2_9FUNG</name>
<evidence type="ECO:0000256" key="2">
    <source>
        <dbReference type="ARBA" id="ARBA00022737"/>
    </source>
</evidence>
<dbReference type="PANTHER" id="PTHR46228:SF2">
    <property type="entry name" value="KELCH REPEAT PROTEIN (AFU_ORTHOLOGUE AFUA_4G14350)"/>
    <property type="match status" value="1"/>
</dbReference>
<dbReference type="EMBL" id="KV442026">
    <property type="protein sequence ID" value="OAQ32178.1"/>
    <property type="molecule type" value="Genomic_DNA"/>
</dbReference>
<feature type="compositionally biased region" description="Low complexity" evidence="3">
    <location>
        <begin position="539"/>
        <end position="553"/>
    </location>
</feature>
<reference evidence="5 6" key="1">
    <citation type="submission" date="2016-05" db="EMBL/GenBank/DDBJ databases">
        <title>Genome sequencing reveals origins of a unique bacterial endosymbiosis in the earliest lineages of terrestrial Fungi.</title>
        <authorList>
            <consortium name="DOE Joint Genome Institute"/>
            <person name="Uehling J."/>
            <person name="Gryganskyi A."/>
            <person name="Hameed K."/>
            <person name="Tschaplinski T."/>
            <person name="Misztal P."/>
            <person name="Wu S."/>
            <person name="Desiro A."/>
            <person name="Vande Pol N."/>
            <person name="Du Z.-Y."/>
            <person name="Zienkiewicz A."/>
            <person name="Zienkiewicz K."/>
            <person name="Morin E."/>
            <person name="Tisserant E."/>
            <person name="Splivallo R."/>
            <person name="Hainaut M."/>
            <person name="Henrissat B."/>
            <person name="Ohm R."/>
            <person name="Kuo A."/>
            <person name="Yan J."/>
            <person name="Lipzen A."/>
            <person name="Nolan M."/>
            <person name="Labutti K."/>
            <person name="Barry K."/>
            <person name="Goldstein A."/>
            <person name="Labbe J."/>
            <person name="Schadt C."/>
            <person name="Tuskan G."/>
            <person name="Grigoriev I."/>
            <person name="Martin F."/>
            <person name="Vilgalys R."/>
            <person name="Bonito G."/>
        </authorList>
    </citation>
    <scope>NUCLEOTIDE SEQUENCE [LARGE SCALE GENOMIC DNA]</scope>
    <source>
        <strain evidence="5 6">AG-77</strain>
    </source>
</reference>
<dbReference type="SUPFAM" id="SSF50965">
    <property type="entry name" value="Galactose oxidase, central domain"/>
    <property type="match status" value="1"/>
</dbReference>
<dbReference type="PANTHER" id="PTHR46228">
    <property type="entry name" value="KELCH DOMAIN-CONTAINING PROTEIN"/>
    <property type="match status" value="1"/>
</dbReference>
<feature type="compositionally biased region" description="Polar residues" evidence="3">
    <location>
        <begin position="480"/>
        <end position="497"/>
    </location>
</feature>
<organism evidence="5 6">
    <name type="scientific">Linnemannia elongata AG-77</name>
    <dbReference type="NCBI Taxonomy" id="1314771"/>
    <lineage>
        <taxon>Eukaryota</taxon>
        <taxon>Fungi</taxon>
        <taxon>Fungi incertae sedis</taxon>
        <taxon>Mucoromycota</taxon>
        <taxon>Mortierellomycotina</taxon>
        <taxon>Mortierellomycetes</taxon>
        <taxon>Mortierellales</taxon>
        <taxon>Mortierellaceae</taxon>
        <taxon>Linnemannia</taxon>
    </lineage>
</organism>
<dbReference type="AlphaFoldDB" id="A0A197K4S2"/>